<dbReference type="InterPro" id="IPR015943">
    <property type="entry name" value="WD40/YVTN_repeat-like_dom_sf"/>
</dbReference>
<accession>A0ABM0MAM0</accession>
<reference evidence="2" key="1">
    <citation type="submission" date="2025-08" db="UniProtKB">
        <authorList>
            <consortium name="RefSeq"/>
        </authorList>
    </citation>
    <scope>IDENTIFICATION</scope>
    <source>
        <tissue evidence="2">Testes</tissue>
    </source>
</reference>
<protein>
    <submittedName>
        <fullName evidence="2">Uncharacterized protein LOC102805012</fullName>
    </submittedName>
</protein>
<dbReference type="Gene3D" id="2.130.10.10">
    <property type="entry name" value="YVTN repeat-like/Quinoprotein amine dehydrogenase"/>
    <property type="match status" value="1"/>
</dbReference>
<organism evidence="1 2">
    <name type="scientific">Saccoglossus kowalevskii</name>
    <name type="common">Acorn worm</name>
    <dbReference type="NCBI Taxonomy" id="10224"/>
    <lineage>
        <taxon>Eukaryota</taxon>
        <taxon>Metazoa</taxon>
        <taxon>Hemichordata</taxon>
        <taxon>Enteropneusta</taxon>
        <taxon>Harrimaniidae</taxon>
        <taxon>Saccoglossus</taxon>
    </lineage>
</organism>
<gene>
    <name evidence="2" type="primary">LOC102805012</name>
</gene>
<proteinExistence type="predicted"/>
<sequence length="653" mass="73043">MDNVVLRVEDVPPPAARLINVLCCSNKRNVTVLCDFNTVCITAILTKDGANTITVIKKLVLEKGEHAECTSWSPDGKVLVIAGRKLHVFNAQNDFKKMATCVLYYSAKDVSVSLLPGQLENHQYCIAVAGPNGVEIYKYIMIDDWCQIADDDVVPLHVELPIATLKYSSNSKYLAVAAMDGHFGVWKTDAEPMEEHKDFWFLHLKTLRITNIAFSEDSCKVGVSCWDGSFYVFQLVFGGDTYKWEPIKYHVNSPVEKVSGILPATLITWSHCDQYFSLCNSSDSGSTIYTFNIAMSTVITTVVCASDDNIKGIAVTQVNEEDCLVYITKNKKLGFLRLKSEPRCTERIPLMEVNNEWTNITNSAHVKLFYCDNSKQPVLKIKYCNAFLEWIQEFEGIGKCGSCHDAETSKIIPGLPSQEDKAVEQLNIKLSRKVANVCEGVVKRKSENTQSENTVRYEVITSAQAVGFLGVRSAHIYLMSTKSWRSVVFRSEVVKGCLCGGQWLVYITNDSVLSAHNLLESRRGQYHSEVTIDNPLSVVIVSSLTKPHCVMLDLDTHGSGYISEIQIAETLQVSRTQIYLPFMERATFTIVSSILLGQLIVLHQSSTEKSHDYCHVVVPGVGLYKSFPVEADQTMKTFCEQNKVELSKFQNLQ</sequence>
<evidence type="ECO:0000313" key="1">
    <source>
        <dbReference type="Proteomes" id="UP000694865"/>
    </source>
</evidence>
<dbReference type="InterPro" id="IPR001680">
    <property type="entry name" value="WD40_rpt"/>
</dbReference>
<keyword evidence="1" id="KW-1185">Reference proteome</keyword>
<dbReference type="SUPFAM" id="SSF69322">
    <property type="entry name" value="Tricorn protease domain 2"/>
    <property type="match status" value="1"/>
</dbReference>
<name>A0ABM0MAM0_SACKO</name>
<dbReference type="GeneID" id="102805012"/>
<dbReference type="RefSeq" id="XP_006817061.1">
    <property type="nucleotide sequence ID" value="XM_006816998.1"/>
</dbReference>
<dbReference type="Proteomes" id="UP000694865">
    <property type="component" value="Unplaced"/>
</dbReference>
<dbReference type="SMART" id="SM00320">
    <property type="entry name" value="WD40"/>
    <property type="match status" value="3"/>
</dbReference>
<evidence type="ECO:0000313" key="2">
    <source>
        <dbReference type="RefSeq" id="XP_006817061.1"/>
    </source>
</evidence>